<evidence type="ECO:0000256" key="1">
    <source>
        <dbReference type="ARBA" id="ARBA00004123"/>
    </source>
</evidence>
<feature type="repeat" description="WD" evidence="9">
    <location>
        <begin position="541"/>
        <end position="572"/>
    </location>
</feature>
<dbReference type="GO" id="GO:0003729">
    <property type="term" value="F:mRNA binding"/>
    <property type="evidence" value="ECO:0007669"/>
    <property type="project" value="TreeGrafter"/>
</dbReference>
<evidence type="ECO:0000313" key="11">
    <source>
        <dbReference type="EMBL" id="KAG5179619.1"/>
    </source>
</evidence>
<feature type="region of interest" description="Disordered" evidence="10">
    <location>
        <begin position="1"/>
        <end position="29"/>
    </location>
</feature>
<comment type="subcellular location">
    <subcellularLocation>
        <location evidence="1">Nucleus</location>
    </subcellularLocation>
</comment>
<proteinExistence type="predicted"/>
<evidence type="ECO:0000256" key="2">
    <source>
        <dbReference type="ARBA" id="ARBA00022574"/>
    </source>
</evidence>
<evidence type="ECO:0000256" key="3">
    <source>
        <dbReference type="ARBA" id="ARBA00022664"/>
    </source>
</evidence>
<dbReference type="InterPro" id="IPR015943">
    <property type="entry name" value="WD40/YVTN_repeat-like_dom_sf"/>
</dbReference>
<dbReference type="FunFam" id="2.130.10.10:FF:000034">
    <property type="entry name" value="Pre-mRNA-processing factor 17, putative"/>
    <property type="match status" value="1"/>
</dbReference>
<dbReference type="PROSITE" id="PS50082">
    <property type="entry name" value="WD_REPEATS_2"/>
    <property type="match status" value="5"/>
</dbReference>
<evidence type="ECO:0000256" key="9">
    <source>
        <dbReference type="PROSITE-ProRule" id="PRU00221"/>
    </source>
</evidence>
<evidence type="ECO:0000256" key="7">
    <source>
        <dbReference type="ARBA" id="ARBA00023242"/>
    </source>
</evidence>
<dbReference type="InterPro" id="IPR032847">
    <property type="entry name" value="PRPF17"/>
</dbReference>
<dbReference type="PANTHER" id="PTHR43979">
    <property type="entry name" value="PRE-MRNA-PROCESSING FACTOR 17"/>
    <property type="match status" value="1"/>
</dbReference>
<feature type="repeat" description="WD" evidence="9">
    <location>
        <begin position="313"/>
        <end position="355"/>
    </location>
</feature>
<accession>A0A836CBI0</accession>
<dbReference type="Proteomes" id="UP000664859">
    <property type="component" value="Unassembled WGS sequence"/>
</dbReference>
<name>A0A836CBI0_9STRA</name>
<dbReference type="AlphaFoldDB" id="A0A836CBI0"/>
<protein>
    <recommendedName>
        <fullName evidence="8">Pre-mRNA-processing factor 17</fullName>
    </recommendedName>
</protein>
<dbReference type="PRINTS" id="PR00320">
    <property type="entry name" value="GPROTEINBRPT"/>
</dbReference>
<keyword evidence="6" id="KW-0508">mRNA splicing</keyword>
<keyword evidence="2 9" id="KW-0853">WD repeat</keyword>
<reference evidence="11" key="1">
    <citation type="submission" date="2021-02" db="EMBL/GenBank/DDBJ databases">
        <title>First Annotated Genome of the Yellow-green Alga Tribonema minus.</title>
        <authorList>
            <person name="Mahan K.M."/>
        </authorList>
    </citation>
    <scope>NUCLEOTIDE SEQUENCE</scope>
    <source>
        <strain evidence="11">UTEX B ZZ1240</strain>
    </source>
</reference>
<feature type="repeat" description="WD" evidence="9">
    <location>
        <begin position="441"/>
        <end position="473"/>
    </location>
</feature>
<evidence type="ECO:0000313" key="12">
    <source>
        <dbReference type="Proteomes" id="UP000664859"/>
    </source>
</evidence>
<dbReference type="InterPro" id="IPR020472">
    <property type="entry name" value="WD40_PAC1"/>
</dbReference>
<dbReference type="GO" id="GO:0000398">
    <property type="term" value="P:mRNA splicing, via spliceosome"/>
    <property type="evidence" value="ECO:0007669"/>
    <property type="project" value="InterPro"/>
</dbReference>
<evidence type="ECO:0000256" key="6">
    <source>
        <dbReference type="ARBA" id="ARBA00023187"/>
    </source>
</evidence>
<dbReference type="InterPro" id="IPR019775">
    <property type="entry name" value="WD40_repeat_CS"/>
</dbReference>
<keyword evidence="12" id="KW-1185">Reference proteome</keyword>
<feature type="compositionally biased region" description="Low complexity" evidence="10">
    <location>
        <begin position="1"/>
        <end position="15"/>
    </location>
</feature>
<dbReference type="InterPro" id="IPR001680">
    <property type="entry name" value="WD40_rpt"/>
</dbReference>
<organism evidence="11 12">
    <name type="scientific">Tribonema minus</name>
    <dbReference type="NCBI Taxonomy" id="303371"/>
    <lineage>
        <taxon>Eukaryota</taxon>
        <taxon>Sar</taxon>
        <taxon>Stramenopiles</taxon>
        <taxon>Ochrophyta</taxon>
        <taxon>PX clade</taxon>
        <taxon>Xanthophyceae</taxon>
        <taxon>Tribonematales</taxon>
        <taxon>Tribonemataceae</taxon>
        <taxon>Tribonema</taxon>
    </lineage>
</organism>
<feature type="repeat" description="WD" evidence="9">
    <location>
        <begin position="357"/>
        <end position="398"/>
    </location>
</feature>
<feature type="compositionally biased region" description="Basic and acidic residues" evidence="10">
    <location>
        <begin position="276"/>
        <end position="285"/>
    </location>
</feature>
<dbReference type="SUPFAM" id="SSF50978">
    <property type="entry name" value="WD40 repeat-like"/>
    <property type="match status" value="1"/>
</dbReference>
<feature type="region of interest" description="Disordered" evidence="10">
    <location>
        <begin position="253"/>
        <end position="285"/>
    </location>
</feature>
<evidence type="ECO:0000256" key="5">
    <source>
        <dbReference type="ARBA" id="ARBA00022737"/>
    </source>
</evidence>
<keyword evidence="7" id="KW-0539">Nucleus</keyword>
<evidence type="ECO:0000256" key="8">
    <source>
        <dbReference type="ARBA" id="ARBA00068146"/>
    </source>
</evidence>
<evidence type="ECO:0000256" key="10">
    <source>
        <dbReference type="SAM" id="MobiDB-lite"/>
    </source>
</evidence>
<dbReference type="CDD" id="cd00200">
    <property type="entry name" value="WD40"/>
    <property type="match status" value="1"/>
</dbReference>
<dbReference type="EMBL" id="JAFCMP010000446">
    <property type="protein sequence ID" value="KAG5179619.1"/>
    <property type="molecule type" value="Genomic_DNA"/>
</dbReference>
<dbReference type="InterPro" id="IPR036322">
    <property type="entry name" value="WD40_repeat_dom_sf"/>
</dbReference>
<dbReference type="PANTHER" id="PTHR43979:SF1">
    <property type="entry name" value="PRE-MRNA-PROCESSING FACTOR 17"/>
    <property type="match status" value="1"/>
</dbReference>
<evidence type="ECO:0000256" key="4">
    <source>
        <dbReference type="ARBA" id="ARBA00022728"/>
    </source>
</evidence>
<feature type="region of interest" description="Disordered" evidence="10">
    <location>
        <begin position="160"/>
        <end position="183"/>
    </location>
</feature>
<dbReference type="PROSITE" id="PS00678">
    <property type="entry name" value="WD_REPEATS_1"/>
    <property type="match status" value="1"/>
</dbReference>
<dbReference type="OrthoDB" id="10257301at2759"/>
<dbReference type="Pfam" id="PF00400">
    <property type="entry name" value="WD40"/>
    <property type="match status" value="6"/>
</dbReference>
<feature type="compositionally biased region" description="Basic and acidic residues" evidence="10">
    <location>
        <begin position="253"/>
        <end position="266"/>
    </location>
</feature>
<keyword evidence="3" id="KW-0507">mRNA processing</keyword>
<dbReference type="GO" id="GO:0071013">
    <property type="term" value="C:catalytic step 2 spliceosome"/>
    <property type="evidence" value="ECO:0007669"/>
    <property type="project" value="InterPro"/>
</dbReference>
<dbReference type="PROSITE" id="PS50294">
    <property type="entry name" value="WD_REPEATS_REGION"/>
    <property type="match status" value="4"/>
</dbReference>
<keyword evidence="4" id="KW-0747">Spliceosome</keyword>
<dbReference type="SMART" id="SM00320">
    <property type="entry name" value="WD40"/>
    <property type="match status" value="7"/>
</dbReference>
<sequence length="607" mass="67334">MDLLQGYASGSGADESGSEAQEEQPMVSVNLKPQLQTRAVVAAPTVIRAPEHAKSVVNPLSAAAGPVGQLQTARAPGQMMMYNPKADLLLAPVLGPAHPFRASKMEVPVGGSHTGAGVVERASIEDWSFQEQYHTFQQHKYTIGVSGDMVGDVAKGLAVEQAGPPQRERKRKHRERDAAAAAAATGITDVGDEVTTGIWAPQEDETRVVPDAEAGTMTEAQAAFREAYLAEKAKKQREYNMEEDHDRRDERKMGHLLPPRHDRDTTAAEAKTTFHGKKEADYKGKSWVEPPGGHRAGVGDHQAFPPKKCIHRWTGHTKGVQAIEFFPGFGHLILSGSMDGKCKVWDVLGDRQARRTYSGHSAAVRDVKFSNDGRRFLSAGYDRFVRLWDTETGQCVRTFTNRKMPYTVTFYPEDNNIFLAGCSDNKIVQWDVNTGEVVQEYNHHLAPVNTVLFVDDNQRFVSTSDDKKVLVWEYGIPVPIKYISEPHMHSMPAVALHPSGNYWVGQSLDNQILAWGARDKFRQNRKKIFKGHTNAGYACRMDFSPNGKYLASGDGEGRLFVWDWGSTKVYRKLAAHTDGPCIDVKWHPTEASWVATAGWDGIIKLWD</sequence>
<keyword evidence="5" id="KW-0677">Repeat</keyword>
<feature type="repeat" description="WD" evidence="9">
    <location>
        <begin position="584"/>
        <end position="607"/>
    </location>
</feature>
<gene>
    <name evidence="11" type="ORF">JKP88DRAFT_326145</name>
</gene>
<comment type="caution">
    <text evidence="11">The sequence shown here is derived from an EMBL/GenBank/DDBJ whole genome shotgun (WGS) entry which is preliminary data.</text>
</comment>
<dbReference type="Gene3D" id="2.130.10.10">
    <property type="entry name" value="YVTN repeat-like/Quinoprotein amine dehydrogenase"/>
    <property type="match status" value="1"/>
</dbReference>